<dbReference type="GO" id="GO:0046872">
    <property type="term" value="F:metal ion binding"/>
    <property type="evidence" value="ECO:0007669"/>
    <property type="project" value="UniProtKB-KW"/>
</dbReference>
<dbReference type="Pfam" id="PF13385">
    <property type="entry name" value="Laminin_G_3"/>
    <property type="match status" value="2"/>
</dbReference>
<evidence type="ECO:0000313" key="8">
    <source>
        <dbReference type="EMBL" id="RIJ50461.1"/>
    </source>
</evidence>
<keyword evidence="2" id="KW-0479">Metal-binding</keyword>
<evidence type="ECO:0000256" key="1">
    <source>
        <dbReference type="ARBA" id="ARBA00001913"/>
    </source>
</evidence>
<gene>
    <name evidence="8" type="ORF">D1614_00540</name>
</gene>
<dbReference type="SMART" id="SM00560">
    <property type="entry name" value="LamGL"/>
    <property type="match status" value="2"/>
</dbReference>
<dbReference type="PANTHER" id="PTHR19277:SF161">
    <property type="entry name" value="LAMININ G DOMAIN-CONTAINING PROTEIN"/>
    <property type="match status" value="1"/>
</dbReference>
<comment type="cofactor">
    <cofactor evidence="1">
        <name>Ca(2+)</name>
        <dbReference type="ChEBI" id="CHEBI:29108"/>
    </cofactor>
</comment>
<accession>A0A399T8H2</accession>
<keyword evidence="9" id="KW-1185">Reference proteome</keyword>
<dbReference type="InterPro" id="IPR013320">
    <property type="entry name" value="ConA-like_dom_sf"/>
</dbReference>
<feature type="chain" id="PRO_5017439947" evidence="6">
    <location>
        <begin position="26"/>
        <end position="584"/>
    </location>
</feature>
<dbReference type="PANTHER" id="PTHR19277">
    <property type="entry name" value="PENTRAXIN"/>
    <property type="match status" value="1"/>
</dbReference>
<evidence type="ECO:0000259" key="7">
    <source>
        <dbReference type="SMART" id="SM00560"/>
    </source>
</evidence>
<feature type="domain" description="LamG-like jellyroll fold" evidence="7">
    <location>
        <begin position="231"/>
        <end position="369"/>
    </location>
</feature>
<dbReference type="AlphaFoldDB" id="A0A399T8H2"/>
<dbReference type="InterPro" id="IPR051360">
    <property type="entry name" value="Neuronal_Pentraxin_Related"/>
</dbReference>
<dbReference type="Proteomes" id="UP000265926">
    <property type="component" value="Unassembled WGS sequence"/>
</dbReference>
<dbReference type="GO" id="GO:0004553">
    <property type="term" value="F:hydrolase activity, hydrolyzing O-glycosyl compounds"/>
    <property type="evidence" value="ECO:0007669"/>
    <property type="project" value="UniProtKB-ARBA"/>
</dbReference>
<evidence type="ECO:0000256" key="4">
    <source>
        <dbReference type="ARBA" id="ARBA00022837"/>
    </source>
</evidence>
<evidence type="ECO:0000256" key="2">
    <source>
        <dbReference type="ARBA" id="ARBA00022723"/>
    </source>
</evidence>
<keyword evidence="3 6" id="KW-0732">Signal</keyword>
<dbReference type="GO" id="GO:0005975">
    <property type="term" value="P:carbohydrate metabolic process"/>
    <property type="evidence" value="ECO:0007669"/>
    <property type="project" value="UniProtKB-ARBA"/>
</dbReference>
<proteinExistence type="predicted"/>
<protein>
    <submittedName>
        <fullName evidence="8">LamG domain-containing protein</fullName>
    </submittedName>
</protein>
<dbReference type="OrthoDB" id="9794261at2"/>
<dbReference type="InterPro" id="IPR006558">
    <property type="entry name" value="LamG-like"/>
</dbReference>
<keyword evidence="4" id="KW-0106">Calcium</keyword>
<dbReference type="SUPFAM" id="SSF49899">
    <property type="entry name" value="Concanavalin A-like lectins/glucanases"/>
    <property type="match status" value="2"/>
</dbReference>
<evidence type="ECO:0000256" key="5">
    <source>
        <dbReference type="ARBA" id="ARBA00023157"/>
    </source>
</evidence>
<evidence type="ECO:0000256" key="6">
    <source>
        <dbReference type="SAM" id="SignalP"/>
    </source>
</evidence>
<feature type="signal peptide" evidence="6">
    <location>
        <begin position="1"/>
        <end position="25"/>
    </location>
</feature>
<keyword evidence="5" id="KW-1015">Disulfide bond</keyword>
<evidence type="ECO:0000313" key="9">
    <source>
        <dbReference type="Proteomes" id="UP000265926"/>
    </source>
</evidence>
<evidence type="ECO:0000256" key="3">
    <source>
        <dbReference type="ARBA" id="ARBA00022729"/>
    </source>
</evidence>
<dbReference type="PROSITE" id="PS51257">
    <property type="entry name" value="PROKAR_LIPOPROTEIN"/>
    <property type="match status" value="1"/>
</dbReference>
<dbReference type="EMBL" id="QWGR01000001">
    <property type="protein sequence ID" value="RIJ50461.1"/>
    <property type="molecule type" value="Genomic_DNA"/>
</dbReference>
<organism evidence="8 9">
    <name type="scientific">Maribellus luteus</name>
    <dbReference type="NCBI Taxonomy" id="2305463"/>
    <lineage>
        <taxon>Bacteria</taxon>
        <taxon>Pseudomonadati</taxon>
        <taxon>Bacteroidota</taxon>
        <taxon>Bacteroidia</taxon>
        <taxon>Marinilabiliales</taxon>
        <taxon>Prolixibacteraceae</taxon>
        <taxon>Maribellus</taxon>
    </lineage>
</organism>
<reference evidence="8 9" key="1">
    <citation type="submission" date="2018-08" db="EMBL/GenBank/DDBJ databases">
        <title>Pallidiluteibacterium maritimus gen. nov., sp. nov., isolated from coastal sediment.</title>
        <authorList>
            <person name="Zhou L.Y."/>
        </authorList>
    </citation>
    <scope>NUCLEOTIDE SEQUENCE [LARGE SCALE GENOMIC DNA]</scope>
    <source>
        <strain evidence="8 9">XSD2</strain>
    </source>
</reference>
<comment type="caution">
    <text evidence="8">The sequence shown here is derived from an EMBL/GenBank/DDBJ whole genome shotgun (WGS) entry which is preliminary data.</text>
</comment>
<feature type="domain" description="LamG-like jellyroll fold" evidence="7">
    <location>
        <begin position="436"/>
        <end position="576"/>
    </location>
</feature>
<name>A0A399T8H2_9BACT</name>
<sequence length="584" mass="63931">MNKMKKSYSYIKTLLMAVVLLAATACEYDISDPNIVPYIITEDNKAIFTPINPETGSAYTSGELAELDYNPKEENTYLEDQTIGFDFVLRLEPVKLEILESNQTTLIKEYTEFQKDGATYKLLINTTLAELGIGEGKSKKMLFKFYYQNPNGGPFIEGMFYTVRFKSPPPKLPTGFELIRKQGENKHILVNNPEVALTVFEANRYGHSYDGNAANYTTVEGDPDLNFRGTSDFSVSFWVRTSSSVSDPAMMGDQDWNSSNNTGFTIAFTGDAWRVAISDGNGNKADASTDGMPFNDGDWHLLAVTFDRDGNMSMYQDGVEVASDDMSAVGSILNDYFIHIGQDGTGTYGVPFVGDIAESKIYDYVLTPAEVAEISKDPSTGATVEMAAGLKKLIQVEKTGDIAMENFGNGLKGYQFNGTNQYATLADDDLGFRYEGDFSISFWVNTTSADSDPVMIGDQDWDSSGNTGLSIAFRGDNWRVAVSDGGGNKADWSTSGDGIPFNGGNWHMLTVTFDRDGNMTMYQDAVAVGGADMSAVGSINSGNPLRMAQDGPATYGQFFEGKMANVVIYDYVLTPENITDLFNN</sequence>
<dbReference type="Gene3D" id="2.60.120.200">
    <property type="match status" value="2"/>
</dbReference>